<sequence length="130" mass="14934">MSQAFGPVAFAINRRISDENFPERHAILGNFSFRRLQLLQKLLGYQFSHLRNRLDIHHLQNRHGKPDALAPPISQVDSDERVHPKSCQCHGDIDILFRLHETNEEAEANLTGEELYTGFICKYGRFGASF</sequence>
<name>A0A8H4W5C7_9HELO</name>
<reference evidence="1 2" key="1">
    <citation type="submission" date="2020-03" db="EMBL/GenBank/DDBJ databases">
        <title>Draft Genome Sequence of Cudoniella acicularis.</title>
        <authorList>
            <person name="Buettner E."/>
            <person name="Kellner H."/>
        </authorList>
    </citation>
    <scope>NUCLEOTIDE SEQUENCE [LARGE SCALE GENOMIC DNA]</scope>
    <source>
        <strain evidence="1 2">DSM 108380</strain>
    </source>
</reference>
<accession>A0A8H4W5C7</accession>
<evidence type="ECO:0000313" key="1">
    <source>
        <dbReference type="EMBL" id="KAF4634046.1"/>
    </source>
</evidence>
<evidence type="ECO:0000313" key="2">
    <source>
        <dbReference type="Proteomes" id="UP000566819"/>
    </source>
</evidence>
<protein>
    <submittedName>
        <fullName evidence="1">Uncharacterized protein</fullName>
    </submittedName>
</protein>
<proteinExistence type="predicted"/>
<gene>
    <name evidence="1" type="ORF">G7Y89_g4054</name>
</gene>
<dbReference type="EMBL" id="JAAMPI010000212">
    <property type="protein sequence ID" value="KAF4634046.1"/>
    <property type="molecule type" value="Genomic_DNA"/>
</dbReference>
<keyword evidence="2" id="KW-1185">Reference proteome</keyword>
<organism evidence="1 2">
    <name type="scientific">Cudoniella acicularis</name>
    <dbReference type="NCBI Taxonomy" id="354080"/>
    <lineage>
        <taxon>Eukaryota</taxon>
        <taxon>Fungi</taxon>
        <taxon>Dikarya</taxon>
        <taxon>Ascomycota</taxon>
        <taxon>Pezizomycotina</taxon>
        <taxon>Leotiomycetes</taxon>
        <taxon>Helotiales</taxon>
        <taxon>Tricladiaceae</taxon>
        <taxon>Cudoniella</taxon>
    </lineage>
</organism>
<comment type="caution">
    <text evidence="1">The sequence shown here is derived from an EMBL/GenBank/DDBJ whole genome shotgun (WGS) entry which is preliminary data.</text>
</comment>
<dbReference type="AlphaFoldDB" id="A0A8H4W5C7"/>
<dbReference type="Proteomes" id="UP000566819">
    <property type="component" value="Unassembled WGS sequence"/>
</dbReference>